<keyword evidence="10" id="KW-0472">Membrane</keyword>
<dbReference type="Pfam" id="PF00006">
    <property type="entry name" value="ATP-synt_ab"/>
    <property type="match status" value="1"/>
</dbReference>
<protein>
    <recommendedName>
        <fullName evidence="3">H(+)-transporting two-sector ATPase</fullName>
        <ecNumber evidence="3">7.1.2.2</ecNumber>
    </recommendedName>
    <alternativeName>
        <fullName evidence="15">ATP synthase F1 sector subunit beta</fullName>
    </alternativeName>
    <alternativeName>
        <fullName evidence="14">F-ATPase subunit beta</fullName>
    </alternativeName>
</protein>
<comment type="similarity">
    <text evidence="2">Belongs to the ATPase alpha/beta chains family.</text>
</comment>
<keyword evidence="5" id="KW-0547">Nucleotide-binding</keyword>
<keyword evidence="9" id="KW-0406">Ion transport</keyword>
<dbReference type="GO" id="GO:0009535">
    <property type="term" value="C:chloroplast thylakoid membrane"/>
    <property type="evidence" value="ECO:0007669"/>
    <property type="project" value="TreeGrafter"/>
</dbReference>
<evidence type="ECO:0000256" key="7">
    <source>
        <dbReference type="ARBA" id="ARBA00022840"/>
    </source>
</evidence>
<dbReference type="OrthoDB" id="149879at2759"/>
<name>A0A9N7R7Z8_STRHE</name>
<dbReference type="InterPro" id="IPR027417">
    <property type="entry name" value="P-loop_NTPase"/>
</dbReference>
<keyword evidence="11" id="KW-0139">CF(1)</keyword>
<dbReference type="GO" id="GO:0046933">
    <property type="term" value="F:proton-transporting ATP synthase activity, rotational mechanism"/>
    <property type="evidence" value="ECO:0007669"/>
    <property type="project" value="TreeGrafter"/>
</dbReference>
<dbReference type="GO" id="GO:0045259">
    <property type="term" value="C:proton-transporting ATP synthase complex"/>
    <property type="evidence" value="ECO:0007669"/>
    <property type="project" value="UniProtKB-KW"/>
</dbReference>
<dbReference type="Gene3D" id="3.40.50.300">
    <property type="entry name" value="P-loop containing nucleotide triphosphate hydrolases"/>
    <property type="match status" value="1"/>
</dbReference>
<evidence type="ECO:0000256" key="8">
    <source>
        <dbReference type="ARBA" id="ARBA00022967"/>
    </source>
</evidence>
<evidence type="ECO:0000256" key="13">
    <source>
        <dbReference type="ARBA" id="ARBA00037290"/>
    </source>
</evidence>
<evidence type="ECO:0000256" key="14">
    <source>
        <dbReference type="ARBA" id="ARBA00042624"/>
    </source>
</evidence>
<dbReference type="SUPFAM" id="SSF52540">
    <property type="entry name" value="P-loop containing nucleoside triphosphate hydrolases"/>
    <property type="match status" value="1"/>
</dbReference>
<sequence length="182" mass="20124">MCGSKRRRSCCPKKEGGELVTEKLERIFEWSTFRGPTNPSRRLTDVSLQFIGHFSQLHLAAHRLGAALPQPSNAKPQAPEIVELAPYRREGKIGLFGGAGVGKTILIVELINNIAKAHGGVSVFGGVGERTREGNDLYKEMKEFGVINEENIEDFEDKDACEQAYSKHTPRIIESISEAMRG</sequence>
<dbReference type="EMBL" id="CACSLK010019251">
    <property type="protein sequence ID" value="CAA0819659.1"/>
    <property type="molecule type" value="Genomic_DNA"/>
</dbReference>
<evidence type="ECO:0000256" key="2">
    <source>
        <dbReference type="ARBA" id="ARBA00008936"/>
    </source>
</evidence>
<dbReference type="GO" id="GO:0005739">
    <property type="term" value="C:mitochondrion"/>
    <property type="evidence" value="ECO:0007669"/>
    <property type="project" value="GOC"/>
</dbReference>
<keyword evidence="6" id="KW-0375">Hydrogen ion transport</keyword>
<evidence type="ECO:0000313" key="19">
    <source>
        <dbReference type="Proteomes" id="UP001153555"/>
    </source>
</evidence>
<gene>
    <name evidence="18" type="ORF">SHERM_18032</name>
</gene>
<keyword evidence="19" id="KW-1185">Reference proteome</keyword>
<evidence type="ECO:0000256" key="9">
    <source>
        <dbReference type="ARBA" id="ARBA00023065"/>
    </source>
</evidence>
<comment type="function">
    <text evidence="13">Produces ATP from ADP in the presence of a proton gradient across the membrane. The catalytic sites are hosted primarily by the beta subunits.</text>
</comment>
<evidence type="ECO:0000256" key="15">
    <source>
        <dbReference type="ARBA" id="ARBA00042742"/>
    </source>
</evidence>
<evidence type="ECO:0000256" key="6">
    <source>
        <dbReference type="ARBA" id="ARBA00022781"/>
    </source>
</evidence>
<evidence type="ECO:0000256" key="12">
    <source>
        <dbReference type="ARBA" id="ARBA00023310"/>
    </source>
</evidence>
<keyword evidence="7" id="KW-0067">ATP-binding</keyword>
<dbReference type="Proteomes" id="UP001153555">
    <property type="component" value="Unassembled WGS sequence"/>
</dbReference>
<dbReference type="GO" id="GO:0005524">
    <property type="term" value="F:ATP binding"/>
    <property type="evidence" value="ECO:0007669"/>
    <property type="project" value="UniProtKB-KW"/>
</dbReference>
<evidence type="ECO:0000256" key="3">
    <source>
        <dbReference type="ARBA" id="ARBA00012473"/>
    </source>
</evidence>
<evidence type="ECO:0000256" key="11">
    <source>
        <dbReference type="ARBA" id="ARBA00023196"/>
    </source>
</evidence>
<dbReference type="InterPro" id="IPR050053">
    <property type="entry name" value="ATPase_alpha/beta_chains"/>
</dbReference>
<proteinExistence type="inferred from homology"/>
<keyword evidence="8" id="KW-1278">Translocase</keyword>
<dbReference type="PANTHER" id="PTHR15184">
    <property type="entry name" value="ATP SYNTHASE"/>
    <property type="match status" value="1"/>
</dbReference>
<evidence type="ECO:0000313" key="18">
    <source>
        <dbReference type="EMBL" id="CAA0819659.1"/>
    </source>
</evidence>
<dbReference type="PANTHER" id="PTHR15184:SF71">
    <property type="entry name" value="ATP SYNTHASE SUBUNIT BETA, MITOCHONDRIAL"/>
    <property type="match status" value="1"/>
</dbReference>
<comment type="subcellular location">
    <subcellularLocation>
        <location evidence="1">Membrane</location>
    </subcellularLocation>
</comment>
<dbReference type="AlphaFoldDB" id="A0A9N7R7Z8"/>
<evidence type="ECO:0000256" key="5">
    <source>
        <dbReference type="ARBA" id="ARBA00022741"/>
    </source>
</evidence>
<dbReference type="GO" id="GO:0042776">
    <property type="term" value="P:proton motive force-driven mitochondrial ATP synthesis"/>
    <property type="evidence" value="ECO:0007669"/>
    <property type="project" value="TreeGrafter"/>
</dbReference>
<evidence type="ECO:0000259" key="17">
    <source>
        <dbReference type="Pfam" id="PF00006"/>
    </source>
</evidence>
<keyword evidence="12" id="KW-0066">ATP synthesis</keyword>
<reference evidence="18" key="1">
    <citation type="submission" date="2019-12" db="EMBL/GenBank/DDBJ databases">
        <authorList>
            <person name="Scholes J."/>
        </authorList>
    </citation>
    <scope>NUCLEOTIDE SEQUENCE</scope>
</reference>
<feature type="domain" description="ATPase F1/V1/A1 complex alpha/beta subunit nucleotide-binding" evidence="17">
    <location>
        <begin position="84"/>
        <end position="148"/>
    </location>
</feature>
<evidence type="ECO:0000256" key="10">
    <source>
        <dbReference type="ARBA" id="ARBA00023136"/>
    </source>
</evidence>
<evidence type="ECO:0000256" key="16">
    <source>
        <dbReference type="ARBA" id="ARBA00048383"/>
    </source>
</evidence>
<dbReference type="EC" id="7.1.2.2" evidence="3"/>
<dbReference type="InterPro" id="IPR000194">
    <property type="entry name" value="ATPase_F1/V1/A1_a/bsu_nucl-bd"/>
</dbReference>
<evidence type="ECO:0000256" key="1">
    <source>
        <dbReference type="ARBA" id="ARBA00004370"/>
    </source>
</evidence>
<accession>A0A9N7R7Z8</accession>
<evidence type="ECO:0000256" key="4">
    <source>
        <dbReference type="ARBA" id="ARBA00022448"/>
    </source>
</evidence>
<organism evidence="18 19">
    <name type="scientific">Striga hermonthica</name>
    <name type="common">Purple witchweed</name>
    <name type="synonym">Buchnera hermonthica</name>
    <dbReference type="NCBI Taxonomy" id="68872"/>
    <lineage>
        <taxon>Eukaryota</taxon>
        <taxon>Viridiplantae</taxon>
        <taxon>Streptophyta</taxon>
        <taxon>Embryophyta</taxon>
        <taxon>Tracheophyta</taxon>
        <taxon>Spermatophyta</taxon>
        <taxon>Magnoliopsida</taxon>
        <taxon>eudicotyledons</taxon>
        <taxon>Gunneridae</taxon>
        <taxon>Pentapetalae</taxon>
        <taxon>asterids</taxon>
        <taxon>lamiids</taxon>
        <taxon>Lamiales</taxon>
        <taxon>Orobanchaceae</taxon>
        <taxon>Buchnereae</taxon>
        <taxon>Striga</taxon>
    </lineage>
</organism>
<comment type="caution">
    <text evidence="18">The sequence shown here is derived from an EMBL/GenBank/DDBJ whole genome shotgun (WGS) entry which is preliminary data.</text>
</comment>
<keyword evidence="4" id="KW-0813">Transport</keyword>
<comment type="catalytic activity">
    <reaction evidence="16">
        <text>ATP + H2O + 4 H(+)(in) = ADP + phosphate + 5 H(+)(out)</text>
        <dbReference type="Rhea" id="RHEA:57720"/>
        <dbReference type="ChEBI" id="CHEBI:15377"/>
        <dbReference type="ChEBI" id="CHEBI:15378"/>
        <dbReference type="ChEBI" id="CHEBI:30616"/>
        <dbReference type="ChEBI" id="CHEBI:43474"/>
        <dbReference type="ChEBI" id="CHEBI:456216"/>
        <dbReference type="EC" id="7.1.2.2"/>
    </reaction>
</comment>